<protein>
    <submittedName>
        <fullName evidence="2">Uncharacterized protein</fullName>
    </submittedName>
</protein>
<dbReference type="Proteomes" id="UP000029578">
    <property type="component" value="Unassembled WGS sequence"/>
</dbReference>
<gene>
    <name evidence="2" type="ORF">HMPREF0661_09865</name>
</gene>
<keyword evidence="1" id="KW-0812">Transmembrane</keyword>
<keyword evidence="1" id="KW-0472">Membrane</keyword>
<organism evidence="2 3">
    <name type="scientific">Prevotella melaninogenica DNF00666</name>
    <dbReference type="NCBI Taxonomy" id="1401073"/>
    <lineage>
        <taxon>Bacteria</taxon>
        <taxon>Pseudomonadati</taxon>
        <taxon>Bacteroidota</taxon>
        <taxon>Bacteroidia</taxon>
        <taxon>Bacteroidales</taxon>
        <taxon>Prevotellaceae</taxon>
        <taxon>Prevotella</taxon>
    </lineage>
</organism>
<dbReference type="EMBL" id="JRNS01000463">
    <property type="protein sequence ID" value="KGF45136.1"/>
    <property type="molecule type" value="Genomic_DNA"/>
</dbReference>
<reference evidence="2 3" key="1">
    <citation type="submission" date="2014-07" db="EMBL/GenBank/DDBJ databases">
        <authorList>
            <person name="McCorrison J."/>
            <person name="Sanka R."/>
            <person name="Torralba M."/>
            <person name="Gillis M."/>
            <person name="Haft D.H."/>
            <person name="Methe B."/>
            <person name="Sutton G."/>
            <person name="Nelson K.E."/>
        </authorList>
    </citation>
    <scope>NUCLEOTIDE SEQUENCE [LARGE SCALE GENOMIC DNA]</scope>
    <source>
        <strain evidence="2 3">DNF00666</strain>
    </source>
</reference>
<dbReference type="RefSeq" id="WP_036866006.1">
    <property type="nucleotide sequence ID" value="NZ_JRNS01000463.1"/>
</dbReference>
<sequence>MKKELILTERNASYNELSRFFTDVAAWLQTPVEWLRTYYSSVLEREVSSKQASYITQAQLALILTIFPIVSSLLLQGVFLTWFVFSLYKCKKG</sequence>
<accession>A0A096AF23</accession>
<dbReference type="AlphaFoldDB" id="A0A096AF23"/>
<comment type="caution">
    <text evidence="2">The sequence shown here is derived from an EMBL/GenBank/DDBJ whole genome shotgun (WGS) entry which is preliminary data.</text>
</comment>
<evidence type="ECO:0000313" key="3">
    <source>
        <dbReference type="Proteomes" id="UP000029578"/>
    </source>
</evidence>
<evidence type="ECO:0000256" key="1">
    <source>
        <dbReference type="SAM" id="Phobius"/>
    </source>
</evidence>
<feature type="transmembrane region" description="Helical" evidence="1">
    <location>
        <begin position="60"/>
        <end position="85"/>
    </location>
</feature>
<proteinExistence type="predicted"/>
<evidence type="ECO:0000313" key="2">
    <source>
        <dbReference type="EMBL" id="KGF45136.1"/>
    </source>
</evidence>
<keyword evidence="1" id="KW-1133">Transmembrane helix</keyword>
<name>A0A096AF23_9BACT</name>